<dbReference type="EMBL" id="ML743680">
    <property type="protein sequence ID" value="KAE8131024.1"/>
    <property type="molecule type" value="Genomic_DNA"/>
</dbReference>
<evidence type="ECO:0000313" key="2">
    <source>
        <dbReference type="Proteomes" id="UP000325672"/>
    </source>
</evidence>
<dbReference type="OrthoDB" id="3800738at2759"/>
<dbReference type="AlphaFoldDB" id="A0A5N6SD41"/>
<accession>A0A5N6SD41</accession>
<evidence type="ECO:0000313" key="1">
    <source>
        <dbReference type="EMBL" id="KAE8131024.1"/>
    </source>
</evidence>
<reference evidence="1 2" key="1">
    <citation type="submission" date="2019-04" db="EMBL/GenBank/DDBJ databases">
        <title>Friends and foes A comparative genomics study of 23 Aspergillus species from section Flavi.</title>
        <authorList>
            <consortium name="DOE Joint Genome Institute"/>
            <person name="Kjaerbolling I."/>
            <person name="Vesth T."/>
            <person name="Frisvad J.C."/>
            <person name="Nybo J.L."/>
            <person name="Theobald S."/>
            <person name="Kildgaard S."/>
            <person name="Isbrandt T."/>
            <person name="Kuo A."/>
            <person name="Sato A."/>
            <person name="Lyhne E.K."/>
            <person name="Kogle M.E."/>
            <person name="Wiebenga A."/>
            <person name="Kun R.S."/>
            <person name="Lubbers R.J."/>
            <person name="Makela M.R."/>
            <person name="Barry K."/>
            <person name="Chovatia M."/>
            <person name="Clum A."/>
            <person name="Daum C."/>
            <person name="Haridas S."/>
            <person name="He G."/>
            <person name="LaButti K."/>
            <person name="Lipzen A."/>
            <person name="Mondo S."/>
            <person name="Riley R."/>
            <person name="Salamov A."/>
            <person name="Simmons B.A."/>
            <person name="Magnuson J.K."/>
            <person name="Henrissat B."/>
            <person name="Mortensen U.H."/>
            <person name="Larsen T.O."/>
            <person name="Devries R.P."/>
            <person name="Grigoriev I.V."/>
            <person name="Machida M."/>
            <person name="Baker S.E."/>
            <person name="Andersen M.R."/>
        </authorList>
    </citation>
    <scope>NUCLEOTIDE SEQUENCE [LARGE SCALE GENOMIC DNA]</scope>
    <source>
        <strain evidence="1 2">CBS 117625</strain>
    </source>
</reference>
<gene>
    <name evidence="1" type="ORF">BDV38DRAFT_265559</name>
</gene>
<name>A0A5N6SD41_ASPPS</name>
<organism evidence="1 2">
    <name type="scientific">Aspergillus pseudotamarii</name>
    <dbReference type="NCBI Taxonomy" id="132259"/>
    <lineage>
        <taxon>Eukaryota</taxon>
        <taxon>Fungi</taxon>
        <taxon>Dikarya</taxon>
        <taxon>Ascomycota</taxon>
        <taxon>Pezizomycotina</taxon>
        <taxon>Eurotiomycetes</taxon>
        <taxon>Eurotiomycetidae</taxon>
        <taxon>Eurotiales</taxon>
        <taxon>Aspergillaceae</taxon>
        <taxon>Aspergillus</taxon>
        <taxon>Aspergillus subgen. Circumdati</taxon>
    </lineage>
</organism>
<protein>
    <submittedName>
        <fullName evidence="1">Uncharacterized protein</fullName>
    </submittedName>
</protein>
<sequence length="87" mass="10264">MQYHAGHHEYPSLFFRIVWGRLWTPSLLDPTVDVCKELLQETSLIVQFHHTTERTDHEPADVQACDDAFKSDGFQLPEHEVVEVWRF</sequence>
<keyword evidence="2" id="KW-1185">Reference proteome</keyword>
<proteinExistence type="predicted"/>
<dbReference type="GeneID" id="43640573"/>
<dbReference type="RefSeq" id="XP_031907087.1">
    <property type="nucleotide sequence ID" value="XM_032056363.1"/>
</dbReference>
<dbReference type="Proteomes" id="UP000325672">
    <property type="component" value="Unassembled WGS sequence"/>
</dbReference>